<dbReference type="Proteomes" id="UP000887576">
    <property type="component" value="Unplaced"/>
</dbReference>
<sequence>MHYYYDWINYFIRLLSKPFPHQDLLSQQALKGDETAWQDSFLHKYPMWLQHEQWWIVLALTCIINSAIFTIGYILYRCCVKCCRRGKKPRATDKEYDGCKRGFFNSIITILIFFNVFSAVSLFISTQYNEIGIEQLPTRINNCIDDLNVYKRDTDLRIRKLLIEDVQTLNDSLSHQIKDVGRAVVTKIKSASGASIIDNILQKYSKAKLAYASLEKIRSEMLKTKDMLQRYPSELNKLKSSVVPDLQQCVEDNIDPKRTFCMKTMELFNSIEAVDLDLSFELISSENDEALNTIMNMDIIQVFETAEQTFHHLENEIKKRVDSRATGSLDAIKQLGDKLFNIAAEISTQIRQVNFDVLYEPMSRLREEQSTYQQYAKYSWYASLVIAGIFAFIALTFMFGLFYGCCGRRPTFYNDDCCVRSTGSRFYQCGIWLTLLLMTELAIVTAVLMLIGANVTNIICHPLEDPLSRPDMLSLAERMIDLYGKKSHPSDFDIFNDNRTLTDIIRGCNRNDTFYRMFGLDSKYKLSKLRDVYHDQLNEAVDEIKDLMKIITSINKNFQLELDIKALESAPSVNVTKINPKILQRLQEQINAIDLDPRMNGFHEQTKNSQLPGEVTSALNSLDEFQRDTTRPLSHALDEIMQDILQLNDHFSFGTFSPAEAIPALQHARALLEVDFDGQMETAAQEVVASLADELTDYINHVETAVSSDVTSCAPVKEILRNSRAALCLHTIYPFNGVWMSMLISLLLSIPIIMFSTSLVQLYNQMHSFPKYTVQAASTDNLCDLATDTYGGHRAKHTPYAMGYGYQGVRQFT</sequence>
<reference evidence="2" key="1">
    <citation type="submission" date="2022-11" db="UniProtKB">
        <authorList>
            <consortium name="WormBaseParasite"/>
        </authorList>
    </citation>
    <scope>IDENTIFICATION</scope>
</reference>
<proteinExistence type="predicted"/>
<name>A0AC34QVR4_9BILA</name>
<evidence type="ECO:0000313" key="1">
    <source>
        <dbReference type="Proteomes" id="UP000887576"/>
    </source>
</evidence>
<evidence type="ECO:0000313" key="2">
    <source>
        <dbReference type="WBParaSite" id="JU765_v2.g19829.t1"/>
    </source>
</evidence>
<protein>
    <submittedName>
        <fullName evidence="2">Prominin-like protein</fullName>
    </submittedName>
</protein>
<accession>A0AC34QVR4</accession>
<dbReference type="WBParaSite" id="JU765_v2.g19829.t1">
    <property type="protein sequence ID" value="JU765_v2.g19829.t1"/>
    <property type="gene ID" value="JU765_v2.g19829"/>
</dbReference>
<organism evidence="1 2">
    <name type="scientific">Panagrolaimus sp. JU765</name>
    <dbReference type="NCBI Taxonomy" id="591449"/>
    <lineage>
        <taxon>Eukaryota</taxon>
        <taxon>Metazoa</taxon>
        <taxon>Ecdysozoa</taxon>
        <taxon>Nematoda</taxon>
        <taxon>Chromadorea</taxon>
        <taxon>Rhabditida</taxon>
        <taxon>Tylenchina</taxon>
        <taxon>Panagrolaimomorpha</taxon>
        <taxon>Panagrolaimoidea</taxon>
        <taxon>Panagrolaimidae</taxon>
        <taxon>Panagrolaimus</taxon>
    </lineage>
</organism>